<evidence type="ECO:0000256" key="5">
    <source>
        <dbReference type="ARBA" id="ARBA00022824"/>
    </source>
</evidence>
<dbReference type="RefSeq" id="XP_069203619.1">
    <property type="nucleotide sequence ID" value="XM_069340149.1"/>
</dbReference>
<comment type="similarity">
    <text evidence="3 10">Belongs to the RFT1 family.</text>
</comment>
<name>A0ABR3PMK1_9PEZI</name>
<feature type="transmembrane region" description="Helical" evidence="10">
    <location>
        <begin position="81"/>
        <end position="101"/>
    </location>
</feature>
<evidence type="ECO:0000256" key="1">
    <source>
        <dbReference type="ARBA" id="ARBA00004477"/>
    </source>
</evidence>
<dbReference type="Pfam" id="PF04506">
    <property type="entry name" value="Rft-1"/>
    <property type="match status" value="1"/>
</dbReference>
<feature type="transmembrane region" description="Helical" evidence="10">
    <location>
        <begin position="42"/>
        <end position="60"/>
    </location>
</feature>
<accession>A0ABR3PMK1</accession>
<dbReference type="PANTHER" id="PTHR13117:SF5">
    <property type="entry name" value="PROTEIN RFT1 HOMOLOG"/>
    <property type="match status" value="1"/>
</dbReference>
<keyword evidence="12" id="KW-1185">Reference proteome</keyword>
<feature type="transmembrane region" description="Helical" evidence="10">
    <location>
        <begin position="107"/>
        <end position="128"/>
    </location>
</feature>
<comment type="subcellular location">
    <subcellularLocation>
        <location evidence="1 10">Endoplasmic reticulum membrane</location>
        <topology evidence="1 10">Multi-pass membrane protein</topology>
    </subcellularLocation>
</comment>
<feature type="transmembrane region" description="Helical" evidence="10">
    <location>
        <begin position="418"/>
        <end position="438"/>
    </location>
</feature>
<gene>
    <name evidence="11" type="ORF">AAFC00_001018</name>
</gene>
<feature type="transmembrane region" description="Helical" evidence="10">
    <location>
        <begin position="444"/>
        <end position="468"/>
    </location>
</feature>
<feature type="transmembrane region" description="Helical" evidence="10">
    <location>
        <begin position="480"/>
        <end position="503"/>
    </location>
</feature>
<evidence type="ECO:0000256" key="2">
    <source>
        <dbReference type="ARBA" id="ARBA00004922"/>
    </source>
</evidence>
<dbReference type="Proteomes" id="UP001562354">
    <property type="component" value="Unassembled WGS sequence"/>
</dbReference>
<keyword evidence="7 10" id="KW-0472">Membrane</keyword>
<evidence type="ECO:0000313" key="11">
    <source>
        <dbReference type="EMBL" id="KAL1310770.1"/>
    </source>
</evidence>
<reference evidence="11 12" key="1">
    <citation type="submission" date="2024-07" db="EMBL/GenBank/DDBJ databases">
        <title>Draft sequence of the Neodothiora populina.</title>
        <authorList>
            <person name="Drown D.D."/>
            <person name="Schuette U.S."/>
            <person name="Buechlein A.B."/>
            <person name="Rusch D.R."/>
            <person name="Winton L.W."/>
            <person name="Adams G.A."/>
        </authorList>
    </citation>
    <scope>NUCLEOTIDE SEQUENCE [LARGE SCALE GENOMIC DNA]</scope>
    <source>
        <strain evidence="11 12">CPC 39397</strain>
    </source>
</reference>
<keyword evidence="5 10" id="KW-0256">Endoplasmic reticulum</keyword>
<keyword evidence="6 10" id="KW-1133">Transmembrane helix</keyword>
<feature type="transmembrane region" description="Helical" evidence="10">
    <location>
        <begin position="523"/>
        <end position="546"/>
    </location>
</feature>
<dbReference type="EMBL" id="JBFMKM010000003">
    <property type="protein sequence ID" value="KAL1310770.1"/>
    <property type="molecule type" value="Genomic_DNA"/>
</dbReference>
<dbReference type="InterPro" id="IPR007594">
    <property type="entry name" value="RFT1"/>
</dbReference>
<evidence type="ECO:0000256" key="7">
    <source>
        <dbReference type="ARBA" id="ARBA00023136"/>
    </source>
</evidence>
<dbReference type="GeneID" id="95974721"/>
<comment type="caution">
    <text evidence="11">The sequence shown here is derived from an EMBL/GenBank/DDBJ whole genome shotgun (WGS) entry which is preliminary data.</text>
</comment>
<feature type="transmembrane region" description="Helical" evidence="10">
    <location>
        <begin position="179"/>
        <end position="198"/>
    </location>
</feature>
<evidence type="ECO:0000256" key="4">
    <source>
        <dbReference type="ARBA" id="ARBA00022692"/>
    </source>
</evidence>
<comment type="pathway">
    <text evidence="2">Protein modification; protein glycosylation.</text>
</comment>
<evidence type="ECO:0000256" key="3">
    <source>
        <dbReference type="ARBA" id="ARBA00010288"/>
    </source>
</evidence>
<keyword evidence="10" id="KW-0813">Transport</keyword>
<feature type="transmembrane region" description="Helical" evidence="10">
    <location>
        <begin position="387"/>
        <end position="406"/>
    </location>
</feature>
<keyword evidence="4 10" id="KW-0812">Transmembrane</keyword>
<evidence type="ECO:0000313" key="12">
    <source>
        <dbReference type="Proteomes" id="UP001562354"/>
    </source>
</evidence>
<dbReference type="PANTHER" id="PTHR13117">
    <property type="entry name" value="ENDOPLASMIC RETICULUM MULTISPAN TRANSMEMBRANE PROTEIN-RELATED"/>
    <property type="match status" value="1"/>
</dbReference>
<evidence type="ECO:0000256" key="8">
    <source>
        <dbReference type="ARBA" id="ARBA00044793"/>
    </source>
</evidence>
<feature type="transmembrane region" description="Helical" evidence="10">
    <location>
        <begin position="149"/>
        <end position="167"/>
    </location>
</feature>
<feature type="transmembrane region" description="Helical" evidence="10">
    <location>
        <begin position="345"/>
        <end position="367"/>
    </location>
</feature>
<protein>
    <recommendedName>
        <fullName evidence="8 10">Man(5)GlcNAc(2)-PP-dolichol translocation protein RFT1</fullName>
    </recommendedName>
</protein>
<evidence type="ECO:0000256" key="10">
    <source>
        <dbReference type="RuleBase" id="RU365067"/>
    </source>
</evidence>
<evidence type="ECO:0000256" key="6">
    <source>
        <dbReference type="ARBA" id="ARBA00022989"/>
    </source>
</evidence>
<proteinExistence type="inferred from homology"/>
<sequence>MSDSAISASAKGASFLILLQIGSRALTFALNQILLRFLSPELLGVSVQLELYCISVLYFSRESLRVTLQRRADGVQAVVNLAYLALAAGVPISYLLAELYLRTELPNVAHLILSLQIYGVAALVELCSEPSFVAGQQKMLYKVRASAEAAATIMKTFVTVGLVFWAASGAGGEKKDLGVLPFAAGQLAYAVCLLLVYIGRMAVVARSEGFSLLPRRIVSTRTEKFWLSLFSNPLLNLTLSLTIQSSIKYVLTQGDSLLIASLASLQDQGAYALSSNYGGLIARMLFQPIEEASRNLFAKLCAPASTPAPTTTSITTEGKQAAATQETAASKANIQRAAQTLHQILTLYTLLSLIITTLGPSLSHPLLTLIAGSKWTSTGASSVLALYANYIPLLAINGVTEAFVAATATRGELYRQSIWMGVFSAVFAGSAFLFLRVLEWGAKGLVVANCVGMACRIVFNLGFVKAFFKRNGETFSIQSILPTFYTIASTGLAMALVNTTALPTSTASKKGIFTPLALFLSRYGVLGELVRIGAVGVVYVIALAFFERKFLLGFYRQMRPTR</sequence>
<evidence type="ECO:0000256" key="9">
    <source>
        <dbReference type="ARBA" id="ARBA00045912"/>
    </source>
</evidence>
<organism evidence="11 12">
    <name type="scientific">Neodothiora populina</name>
    <dbReference type="NCBI Taxonomy" id="2781224"/>
    <lineage>
        <taxon>Eukaryota</taxon>
        <taxon>Fungi</taxon>
        <taxon>Dikarya</taxon>
        <taxon>Ascomycota</taxon>
        <taxon>Pezizomycotina</taxon>
        <taxon>Dothideomycetes</taxon>
        <taxon>Dothideomycetidae</taxon>
        <taxon>Dothideales</taxon>
        <taxon>Dothioraceae</taxon>
        <taxon>Neodothiora</taxon>
    </lineage>
</organism>
<comment type="function">
    <text evidence="9 10">Intramembrane glycolipid transporter that operates in the biosynthetic pathway of dolichol-linked oligosaccharides, the glycan precursors employed in protein asparagine (N)-glycosylation. The sequential addition of sugars to dolichol pyrophosphate produces dolichol-linked oligosaccharides containing fourteen sugars, including two GlcNAcs, nine mannoses and three glucoses. Once assembled, the oligosaccharide is transferred from the lipid to nascent proteins by oligosaccharyltransferases. The assembly of dolichol-linked oligosaccharides begins on the cytosolic side of the endoplasmic reticulum membrane and finishes in its lumen. RFT1 could mediate the translocation of the cytosolically oriented intermediate DolPP-GlcNAc2Man5, produced by ALG11, into the ER lumen where dolichol-linked oligosaccharides assembly continues. However, the intramembrane lipid transporter activity could not be confirmed in vitro.</text>
</comment>